<feature type="transmembrane region" description="Helical" evidence="2">
    <location>
        <begin position="41"/>
        <end position="61"/>
    </location>
</feature>
<feature type="compositionally biased region" description="Low complexity" evidence="1">
    <location>
        <begin position="274"/>
        <end position="296"/>
    </location>
</feature>
<organism evidence="3 4">
    <name type="scientific">Crepidotus variabilis</name>
    <dbReference type="NCBI Taxonomy" id="179855"/>
    <lineage>
        <taxon>Eukaryota</taxon>
        <taxon>Fungi</taxon>
        <taxon>Dikarya</taxon>
        <taxon>Basidiomycota</taxon>
        <taxon>Agaricomycotina</taxon>
        <taxon>Agaricomycetes</taxon>
        <taxon>Agaricomycetidae</taxon>
        <taxon>Agaricales</taxon>
        <taxon>Agaricineae</taxon>
        <taxon>Crepidotaceae</taxon>
        <taxon>Crepidotus</taxon>
    </lineage>
</organism>
<reference evidence="3" key="1">
    <citation type="submission" date="2020-11" db="EMBL/GenBank/DDBJ databases">
        <authorList>
            <consortium name="DOE Joint Genome Institute"/>
            <person name="Ahrendt S."/>
            <person name="Riley R."/>
            <person name="Andreopoulos W."/>
            <person name="Labutti K."/>
            <person name="Pangilinan J."/>
            <person name="Ruiz-Duenas F.J."/>
            <person name="Barrasa J.M."/>
            <person name="Sanchez-Garcia M."/>
            <person name="Camarero S."/>
            <person name="Miyauchi S."/>
            <person name="Serrano A."/>
            <person name="Linde D."/>
            <person name="Babiker R."/>
            <person name="Drula E."/>
            <person name="Ayuso-Fernandez I."/>
            <person name="Pacheco R."/>
            <person name="Padilla G."/>
            <person name="Ferreira P."/>
            <person name="Barriuso J."/>
            <person name="Kellner H."/>
            <person name="Castanera R."/>
            <person name="Alfaro M."/>
            <person name="Ramirez L."/>
            <person name="Pisabarro A.G."/>
            <person name="Kuo A."/>
            <person name="Tritt A."/>
            <person name="Lipzen A."/>
            <person name="He G."/>
            <person name="Yan M."/>
            <person name="Ng V."/>
            <person name="Cullen D."/>
            <person name="Martin F."/>
            <person name="Rosso M.-N."/>
            <person name="Henrissat B."/>
            <person name="Hibbett D."/>
            <person name="Martinez A.T."/>
            <person name="Grigoriev I.V."/>
        </authorList>
    </citation>
    <scope>NUCLEOTIDE SEQUENCE</scope>
    <source>
        <strain evidence="3">CBS 506.95</strain>
    </source>
</reference>
<gene>
    <name evidence="3" type="ORF">CPB83DRAFT_847573</name>
</gene>
<comment type="caution">
    <text evidence="3">The sequence shown here is derived from an EMBL/GenBank/DDBJ whole genome shotgun (WGS) entry which is preliminary data.</text>
</comment>
<dbReference type="EMBL" id="MU157832">
    <property type="protein sequence ID" value="KAF9532278.1"/>
    <property type="molecule type" value="Genomic_DNA"/>
</dbReference>
<proteinExistence type="predicted"/>
<sequence length="394" mass="43471">MSFQRSYSDATLNNVKNVESNTEDLNMQTTSNNLVTRNAFLIFRLVFLALLTNLAFLSIIFASWNVHAAVLAGFSTPTTSVFVVLQCCLVFICVVIAILSFFYPGTGLSRIIVECVWVGGLSMLAMGSAISASMNGFAVACQAAEMNICASASLLMPLTWLSSVLTSSYFMALFVTSIAHRSIYPDIWKRSVYEIEWFGQPVRLPSKGKVVEKFLQKDLESDSYVDLYGDIEGTADRRRRFIRESIVTDVSAPWAAQSVRRGVDLPFSRKPAGSDLSSSSSKRSTPILPALATAPPLSVPHRSATTAAMSTKSGSRFIERFRESTILTRQETPSQYVERFYAIQEDDASFPKAVVDMDQPIPLPRLSEWVRADGQKIPGTMTSHGPTGSRSKRF</sequence>
<dbReference type="OrthoDB" id="3188789at2759"/>
<dbReference type="Proteomes" id="UP000807306">
    <property type="component" value="Unassembled WGS sequence"/>
</dbReference>
<feature type="transmembrane region" description="Helical" evidence="2">
    <location>
        <begin position="115"/>
        <end position="138"/>
    </location>
</feature>
<keyword evidence="2" id="KW-1133">Transmembrane helix</keyword>
<evidence type="ECO:0000256" key="1">
    <source>
        <dbReference type="SAM" id="MobiDB-lite"/>
    </source>
</evidence>
<keyword evidence="2" id="KW-0812">Transmembrane</keyword>
<feature type="transmembrane region" description="Helical" evidence="2">
    <location>
        <begin position="81"/>
        <end position="103"/>
    </location>
</feature>
<accession>A0A9P6JTU4</accession>
<evidence type="ECO:0000313" key="4">
    <source>
        <dbReference type="Proteomes" id="UP000807306"/>
    </source>
</evidence>
<dbReference type="AlphaFoldDB" id="A0A9P6JTU4"/>
<evidence type="ECO:0008006" key="5">
    <source>
        <dbReference type="Google" id="ProtNLM"/>
    </source>
</evidence>
<keyword evidence="4" id="KW-1185">Reference proteome</keyword>
<keyword evidence="2" id="KW-0472">Membrane</keyword>
<protein>
    <recommendedName>
        <fullName evidence="5">Transmembrane protein</fullName>
    </recommendedName>
</protein>
<evidence type="ECO:0000256" key="2">
    <source>
        <dbReference type="SAM" id="Phobius"/>
    </source>
</evidence>
<evidence type="ECO:0000313" key="3">
    <source>
        <dbReference type="EMBL" id="KAF9532278.1"/>
    </source>
</evidence>
<feature type="region of interest" description="Disordered" evidence="1">
    <location>
        <begin position="372"/>
        <end position="394"/>
    </location>
</feature>
<name>A0A9P6JTU4_9AGAR</name>
<feature type="transmembrane region" description="Helical" evidence="2">
    <location>
        <begin position="158"/>
        <end position="180"/>
    </location>
</feature>
<feature type="compositionally biased region" description="Polar residues" evidence="1">
    <location>
        <begin position="380"/>
        <end position="394"/>
    </location>
</feature>
<feature type="region of interest" description="Disordered" evidence="1">
    <location>
        <begin position="270"/>
        <end position="310"/>
    </location>
</feature>